<evidence type="ECO:0000256" key="5">
    <source>
        <dbReference type="ARBA" id="ARBA00023136"/>
    </source>
</evidence>
<protein>
    <submittedName>
        <fullName evidence="8">Permease of the drug/metabolite transporter (DMT) superfamily</fullName>
    </submittedName>
</protein>
<reference evidence="8 9" key="1">
    <citation type="submission" date="2016-10" db="EMBL/GenBank/DDBJ databases">
        <authorList>
            <person name="Varghese N."/>
            <person name="Submissions S."/>
        </authorList>
    </citation>
    <scope>NUCLEOTIDE SEQUENCE [LARGE SCALE GENOMIC DNA]</scope>
    <source>
        <strain evidence="8 9">BS3652</strain>
    </source>
</reference>
<proteinExistence type="predicted"/>
<keyword evidence="3 6" id="KW-0812">Transmembrane</keyword>
<dbReference type="Proteomes" id="UP000183155">
    <property type="component" value="Unassembled WGS sequence"/>
</dbReference>
<feature type="transmembrane region" description="Helical" evidence="6">
    <location>
        <begin position="35"/>
        <end position="56"/>
    </location>
</feature>
<evidence type="ECO:0000313" key="9">
    <source>
        <dbReference type="Proteomes" id="UP000183155"/>
    </source>
</evidence>
<comment type="caution">
    <text evidence="8">The sequence shown here is derived from an EMBL/GenBank/DDBJ whole genome shotgun (WGS) entry which is preliminary data.</text>
</comment>
<keyword evidence="2" id="KW-1003">Cell membrane</keyword>
<dbReference type="InterPro" id="IPR051258">
    <property type="entry name" value="Diverse_Substrate_Transporter"/>
</dbReference>
<gene>
    <name evidence="8" type="ORF">SAMN04490203_2393</name>
</gene>
<accession>A0A1H4SF55</accession>
<feature type="transmembrane region" description="Helical" evidence="6">
    <location>
        <begin position="68"/>
        <end position="90"/>
    </location>
</feature>
<evidence type="ECO:0000256" key="4">
    <source>
        <dbReference type="ARBA" id="ARBA00022989"/>
    </source>
</evidence>
<dbReference type="NCBIfam" id="NF008676">
    <property type="entry name" value="PRK11689.1"/>
    <property type="match status" value="1"/>
</dbReference>
<feature type="transmembrane region" description="Helical" evidence="6">
    <location>
        <begin position="161"/>
        <end position="178"/>
    </location>
</feature>
<dbReference type="Pfam" id="PF00892">
    <property type="entry name" value="EamA"/>
    <property type="match status" value="1"/>
</dbReference>
<evidence type="ECO:0000256" key="3">
    <source>
        <dbReference type="ARBA" id="ARBA00022692"/>
    </source>
</evidence>
<organism evidence="8 9">
    <name type="scientific">Pseudomonas taetrolens</name>
    <dbReference type="NCBI Taxonomy" id="47884"/>
    <lineage>
        <taxon>Bacteria</taxon>
        <taxon>Pseudomonadati</taxon>
        <taxon>Pseudomonadota</taxon>
        <taxon>Gammaproteobacteria</taxon>
        <taxon>Pseudomonadales</taxon>
        <taxon>Pseudomonadaceae</taxon>
        <taxon>Pseudomonas</taxon>
    </lineage>
</organism>
<feature type="transmembrane region" description="Helical" evidence="6">
    <location>
        <begin position="248"/>
        <end position="269"/>
    </location>
</feature>
<feature type="transmembrane region" description="Helical" evidence="6">
    <location>
        <begin position="275"/>
        <end position="293"/>
    </location>
</feature>
<feature type="transmembrane region" description="Helical" evidence="6">
    <location>
        <begin position="185"/>
        <end position="204"/>
    </location>
</feature>
<feature type="domain" description="EamA" evidence="7">
    <location>
        <begin position="162"/>
        <end position="288"/>
    </location>
</feature>
<dbReference type="InterPro" id="IPR037185">
    <property type="entry name" value="EmrE-like"/>
</dbReference>
<keyword evidence="9" id="KW-1185">Reference proteome</keyword>
<dbReference type="SUPFAM" id="SSF103481">
    <property type="entry name" value="Multidrug resistance efflux transporter EmrE"/>
    <property type="match status" value="2"/>
</dbReference>
<feature type="transmembrane region" description="Helical" evidence="6">
    <location>
        <begin position="216"/>
        <end position="236"/>
    </location>
</feature>
<comment type="subcellular location">
    <subcellularLocation>
        <location evidence="1">Cell membrane</location>
        <topology evidence="1">Multi-pass membrane protein</topology>
    </subcellularLocation>
</comment>
<keyword evidence="5 6" id="KW-0472">Membrane</keyword>
<dbReference type="InterPro" id="IPR000620">
    <property type="entry name" value="EamA_dom"/>
</dbReference>
<dbReference type="PANTHER" id="PTHR42920:SF24">
    <property type="entry name" value="AROMATIC AMINO ACID EXPORTER YDDG"/>
    <property type="match status" value="1"/>
</dbReference>
<evidence type="ECO:0000313" key="8">
    <source>
        <dbReference type="EMBL" id="SEC42674.1"/>
    </source>
</evidence>
<sequence>MMQIRGERAATACGLVAIVLWSTAAGLIRGVSEHFGPLGGAALIYSLGALMLLVLLGRPRIRSTSTLYLLLGSALFVAYEVCLSLALGFASDRQQAIELGVVNYLWPCLTVVLAIFMNGQKTRWFIVPGSALALFGILWVVSGDGLSLPGIVRNVQSNPLSYSLALTCAITFALYCNVTRRYAGGQNLVVLFFVLAAAVLWLKWFVSDEQFPAFRWANSLELLAAGVAMAGGYALWNIGILRGNLTLLATSSYSAPVLSSAFAAAWLGVSLQAQFWQGAVLVTAGSLLCWHATRQRAALEPLPIQVCADENPR</sequence>
<dbReference type="PANTHER" id="PTHR42920">
    <property type="entry name" value="OS03G0707200 PROTEIN-RELATED"/>
    <property type="match status" value="1"/>
</dbReference>
<evidence type="ECO:0000256" key="6">
    <source>
        <dbReference type="SAM" id="Phobius"/>
    </source>
</evidence>
<keyword evidence="4 6" id="KW-1133">Transmembrane helix</keyword>
<evidence type="ECO:0000256" key="2">
    <source>
        <dbReference type="ARBA" id="ARBA00022475"/>
    </source>
</evidence>
<name>A0A1H4SF55_PSETA</name>
<evidence type="ECO:0000256" key="1">
    <source>
        <dbReference type="ARBA" id="ARBA00004651"/>
    </source>
</evidence>
<feature type="transmembrane region" description="Helical" evidence="6">
    <location>
        <begin position="96"/>
        <end position="117"/>
    </location>
</feature>
<dbReference type="EMBL" id="FNRS01000001">
    <property type="protein sequence ID" value="SEC42674.1"/>
    <property type="molecule type" value="Genomic_DNA"/>
</dbReference>
<evidence type="ECO:0000259" key="7">
    <source>
        <dbReference type="Pfam" id="PF00892"/>
    </source>
</evidence>
<feature type="transmembrane region" description="Helical" evidence="6">
    <location>
        <begin position="124"/>
        <end position="141"/>
    </location>
</feature>